<reference evidence="2 3" key="1">
    <citation type="journal article" date="2024" name="J Genomics">
        <title>Draft genome sequencing and assembly of Favolaschia claudopus CIRM-BRFM 2984 isolated from oak limbs.</title>
        <authorList>
            <person name="Navarro D."/>
            <person name="Drula E."/>
            <person name="Chaduli D."/>
            <person name="Cazenave R."/>
            <person name="Ahrendt S."/>
            <person name="Wang J."/>
            <person name="Lipzen A."/>
            <person name="Daum C."/>
            <person name="Barry K."/>
            <person name="Grigoriev I.V."/>
            <person name="Favel A."/>
            <person name="Rosso M.N."/>
            <person name="Martin F."/>
        </authorList>
    </citation>
    <scope>NUCLEOTIDE SEQUENCE [LARGE SCALE GENOMIC DNA]</scope>
    <source>
        <strain evidence="2 3">CIRM-BRFM 2984</strain>
    </source>
</reference>
<evidence type="ECO:0000313" key="2">
    <source>
        <dbReference type="EMBL" id="KAK6980829.1"/>
    </source>
</evidence>
<protein>
    <submittedName>
        <fullName evidence="2">Uncharacterized protein</fullName>
    </submittedName>
</protein>
<proteinExistence type="predicted"/>
<dbReference type="EMBL" id="JAWWNJ010000156">
    <property type="protein sequence ID" value="KAK6980829.1"/>
    <property type="molecule type" value="Genomic_DNA"/>
</dbReference>
<sequence>MFDKENFFRPKTRHWHDSTTLGASFLPNTASIELVLVSATKTENLRVLLLFSSYFAFFDMARTSTRAAAQGISANISKIAAQEVASDDDDMDLTLVGPSDQEEDDEPFYDPLFHQDDEDSSEDQEEDDGDEEEEEDGPVVVPAKRKRPSRAASEPPDVEPESREVVYTVSMFTAAQLKKPKSSRGPPMSDFFKLMSDADWPSCKAQIRTILRTMLELEAVNLSNYDVTFTIPRHVKDPMTLQNSTQYEHLVSTALQIKASPAAKILIQPKLVSYCSLFCLVS</sequence>
<organism evidence="2 3">
    <name type="scientific">Favolaschia claudopus</name>
    <dbReference type="NCBI Taxonomy" id="2862362"/>
    <lineage>
        <taxon>Eukaryota</taxon>
        <taxon>Fungi</taxon>
        <taxon>Dikarya</taxon>
        <taxon>Basidiomycota</taxon>
        <taxon>Agaricomycotina</taxon>
        <taxon>Agaricomycetes</taxon>
        <taxon>Agaricomycetidae</taxon>
        <taxon>Agaricales</taxon>
        <taxon>Marasmiineae</taxon>
        <taxon>Mycenaceae</taxon>
        <taxon>Favolaschia</taxon>
    </lineage>
</organism>
<keyword evidence="3" id="KW-1185">Reference proteome</keyword>
<gene>
    <name evidence="2" type="ORF">R3P38DRAFT_2808837</name>
</gene>
<feature type="compositionally biased region" description="Acidic residues" evidence="1">
    <location>
        <begin position="116"/>
        <end position="137"/>
    </location>
</feature>
<evidence type="ECO:0000313" key="3">
    <source>
        <dbReference type="Proteomes" id="UP001362999"/>
    </source>
</evidence>
<name>A0AAV9ZG51_9AGAR</name>
<evidence type="ECO:0000256" key="1">
    <source>
        <dbReference type="SAM" id="MobiDB-lite"/>
    </source>
</evidence>
<accession>A0AAV9ZG51</accession>
<dbReference type="AlphaFoldDB" id="A0AAV9ZG51"/>
<feature type="region of interest" description="Disordered" evidence="1">
    <location>
        <begin position="89"/>
        <end position="162"/>
    </location>
</feature>
<dbReference type="Proteomes" id="UP001362999">
    <property type="component" value="Unassembled WGS sequence"/>
</dbReference>
<comment type="caution">
    <text evidence="2">The sequence shown here is derived from an EMBL/GenBank/DDBJ whole genome shotgun (WGS) entry which is preliminary data.</text>
</comment>